<dbReference type="InterPro" id="IPR011990">
    <property type="entry name" value="TPR-like_helical_dom_sf"/>
</dbReference>
<reference evidence="4 5" key="1">
    <citation type="submission" date="2020-07" db="EMBL/GenBank/DDBJ databases">
        <title>Thermoactinomyces phylogeny.</title>
        <authorList>
            <person name="Dunlap C."/>
        </authorList>
    </citation>
    <scope>NUCLEOTIDE SEQUENCE [LARGE SCALE GENOMIC DNA]</scope>
    <source>
        <strain evidence="4 5">AMNI-1</strain>
    </source>
</reference>
<keyword evidence="5" id="KW-1185">Reference proteome</keyword>
<name>A0A7W1XUI3_9BACL</name>
<organism evidence="4 5">
    <name type="scientific">Thermoactinomyces mirandus</name>
    <dbReference type="NCBI Taxonomy" id="2756294"/>
    <lineage>
        <taxon>Bacteria</taxon>
        <taxon>Bacillati</taxon>
        <taxon>Bacillota</taxon>
        <taxon>Bacilli</taxon>
        <taxon>Bacillales</taxon>
        <taxon>Thermoactinomycetaceae</taxon>
        <taxon>Thermoactinomyces</taxon>
    </lineage>
</organism>
<dbReference type="InterPro" id="IPR051012">
    <property type="entry name" value="CellSynth/LPSAsmb/PSIAsmb"/>
</dbReference>
<gene>
    <name evidence="4" type="ORF">H2C83_13080</name>
</gene>
<dbReference type="InterPro" id="IPR036915">
    <property type="entry name" value="Cyclin-like_sf"/>
</dbReference>
<dbReference type="Proteomes" id="UP000538292">
    <property type="component" value="Unassembled WGS sequence"/>
</dbReference>
<dbReference type="InterPro" id="IPR019734">
    <property type="entry name" value="TPR_rpt"/>
</dbReference>
<dbReference type="Pfam" id="PF14559">
    <property type="entry name" value="TPR_19"/>
    <property type="match status" value="1"/>
</dbReference>
<accession>A0A7W1XUI3</accession>
<keyword evidence="1" id="KW-0677">Repeat</keyword>
<keyword evidence="2 3" id="KW-0802">TPR repeat</keyword>
<proteinExistence type="predicted"/>
<dbReference type="CDD" id="cd00043">
    <property type="entry name" value="CYCLIN_SF"/>
    <property type="match status" value="1"/>
</dbReference>
<dbReference type="RefSeq" id="WP_181741574.1">
    <property type="nucleotide sequence ID" value="NZ_JACEOL010000043.1"/>
</dbReference>
<sequence>MKKSHAGIKQKSKKIVRLRMDAGFYFERAVQYLDRHRYDKAVKYFRLATEKEPDNPVNHCNLAGILSELGRFEESNEVLRKVLDEVDPELYECLFYMANNAANMGDLEQAEDHLLAYLSFDPHGDFVEEAEEMLYMIAQELGRPPKEWVPANLPDFIQAHERARNFLEEGRFLQAIELLEEISETHPEFLAARNNLALAYYYTGKLEQAMRLIGQVLEIDPNNLHALCNLAVLSQHMGEKEKSRQIIDMLKKLVPFHQEHTYKLATTLGILGEHEVAYELFSRLLKTGGIQETALYHYTAVSAWNSGRYDKARLYWRKAMKMESKAGVAAFYYQHMDQWLELDHPPTINYHYQLPFEEQLNRFDLFNPSEDIIKQLQSNLLLRSTFFWALSRGDYQTKKQVLKFLIWIADDEVKQLLEQFVSQPEEDKELKELAKIILQALSERGAEGSEKPASPSIIEVNRKWEKVLECCLEHVKTSMAHLHKEIERLWFEWAARNSDFSMIRKIEGWAAALEYLTAKYHGVTVTQRELAEKYQVSMSTVSRLARQLDTIAKECFS</sequence>
<feature type="repeat" description="TPR" evidence="3">
    <location>
        <begin position="190"/>
        <end position="223"/>
    </location>
</feature>
<feature type="repeat" description="TPR" evidence="3">
    <location>
        <begin position="22"/>
        <end position="55"/>
    </location>
</feature>
<dbReference type="PANTHER" id="PTHR45586:SF1">
    <property type="entry name" value="LIPOPOLYSACCHARIDE ASSEMBLY PROTEIN B"/>
    <property type="match status" value="1"/>
</dbReference>
<evidence type="ECO:0000256" key="1">
    <source>
        <dbReference type="ARBA" id="ARBA00022737"/>
    </source>
</evidence>
<comment type="caution">
    <text evidence="4">The sequence shown here is derived from an EMBL/GenBank/DDBJ whole genome shotgun (WGS) entry which is preliminary data.</text>
</comment>
<dbReference type="SUPFAM" id="SSF48452">
    <property type="entry name" value="TPR-like"/>
    <property type="match status" value="1"/>
</dbReference>
<dbReference type="SMART" id="SM00028">
    <property type="entry name" value="TPR"/>
    <property type="match status" value="6"/>
</dbReference>
<dbReference type="SUPFAM" id="SSF47954">
    <property type="entry name" value="Cyclin-like"/>
    <property type="match status" value="1"/>
</dbReference>
<dbReference type="EMBL" id="JACEOL010000043">
    <property type="protein sequence ID" value="MBA4603235.1"/>
    <property type="molecule type" value="Genomic_DNA"/>
</dbReference>
<dbReference type="Gene3D" id="1.10.472.10">
    <property type="entry name" value="Cyclin-like"/>
    <property type="match status" value="1"/>
</dbReference>
<evidence type="ECO:0000256" key="3">
    <source>
        <dbReference type="PROSITE-ProRule" id="PRU00339"/>
    </source>
</evidence>
<evidence type="ECO:0000256" key="2">
    <source>
        <dbReference type="ARBA" id="ARBA00022803"/>
    </source>
</evidence>
<protein>
    <submittedName>
        <fullName evidence="4">Tetratricopeptide repeat protein</fullName>
    </submittedName>
</protein>
<dbReference type="PROSITE" id="PS50005">
    <property type="entry name" value="TPR"/>
    <property type="match status" value="2"/>
</dbReference>
<evidence type="ECO:0000313" key="5">
    <source>
        <dbReference type="Proteomes" id="UP000538292"/>
    </source>
</evidence>
<dbReference type="Gene3D" id="1.25.40.10">
    <property type="entry name" value="Tetratricopeptide repeat domain"/>
    <property type="match status" value="2"/>
</dbReference>
<dbReference type="AlphaFoldDB" id="A0A7W1XUI3"/>
<dbReference type="PANTHER" id="PTHR45586">
    <property type="entry name" value="TPR REPEAT-CONTAINING PROTEIN PA4667"/>
    <property type="match status" value="1"/>
</dbReference>
<evidence type="ECO:0000313" key="4">
    <source>
        <dbReference type="EMBL" id="MBA4603235.1"/>
    </source>
</evidence>